<dbReference type="Pfam" id="PF00322">
    <property type="entry name" value="Endothelin"/>
    <property type="match status" value="1"/>
</dbReference>
<feature type="domain" description="Endothelin-like toxin" evidence="7">
    <location>
        <begin position="146"/>
        <end position="167"/>
    </location>
</feature>
<dbReference type="InterPro" id="IPR020475">
    <property type="entry name" value="Endothelin"/>
</dbReference>
<keyword evidence="9" id="KW-1185">Reference proteome</keyword>
<reference evidence="8" key="2">
    <citation type="submission" date="2025-08" db="UniProtKB">
        <authorList>
            <consortium name="Ensembl"/>
        </authorList>
    </citation>
    <scope>IDENTIFICATION</scope>
</reference>
<evidence type="ECO:0000256" key="6">
    <source>
        <dbReference type="SAM" id="MobiDB-lite"/>
    </source>
</evidence>
<evidence type="ECO:0000313" key="9">
    <source>
        <dbReference type="Proteomes" id="UP000472276"/>
    </source>
</evidence>
<evidence type="ECO:0000313" key="8">
    <source>
        <dbReference type="Ensembl" id="ENSOABP00000072164.1"/>
    </source>
</evidence>
<dbReference type="Ensembl" id="ENSOABT00000073712.1">
    <property type="protein sequence ID" value="ENSOABP00000072164.1"/>
    <property type="gene ID" value="ENSOABG00000026863.1"/>
</dbReference>
<keyword evidence="4" id="KW-0838">Vasoactive</keyword>
<evidence type="ECO:0000256" key="5">
    <source>
        <dbReference type="ARBA" id="ARBA00023322"/>
    </source>
</evidence>
<proteinExistence type="inferred from homology"/>
<protein>
    <recommendedName>
        <fullName evidence="7">Endothelin-like toxin domain-containing protein</fullName>
    </recommendedName>
</protein>
<dbReference type="PANTHER" id="PTHR13874">
    <property type="entry name" value="ENDOTHELIN"/>
    <property type="match status" value="1"/>
</dbReference>
<evidence type="ECO:0000256" key="4">
    <source>
        <dbReference type="ARBA" id="ARBA00022858"/>
    </source>
</evidence>
<name>A0AAZ1XX05_OREAU</name>
<reference evidence="9" key="1">
    <citation type="submission" date="2020-03" db="EMBL/GenBank/DDBJ databases">
        <title>Evolution of repeat sequences and sex chromosomes of tilapia species revealed by chromosome-level genomes.</title>
        <authorList>
            <person name="Xu L."/>
            <person name="Tao W."/>
            <person name="Wang D."/>
            <person name="Zhou Q."/>
        </authorList>
    </citation>
    <scope>NUCLEOTIDE SEQUENCE [LARGE SCALE GENOMIC DNA]</scope>
    <source>
        <strain evidence="9">Israel</strain>
    </source>
</reference>
<dbReference type="Proteomes" id="UP000472276">
    <property type="component" value="Unassembled WGS sequence"/>
</dbReference>
<dbReference type="GO" id="GO:0003100">
    <property type="term" value="P:regulation of systemic arterial blood pressure by endothelin"/>
    <property type="evidence" value="ECO:0007669"/>
    <property type="project" value="TreeGrafter"/>
</dbReference>
<feature type="domain" description="Endothelin-like toxin" evidence="7">
    <location>
        <begin position="100"/>
        <end position="121"/>
    </location>
</feature>
<keyword evidence="5" id="KW-0839">Vasoconstrictor</keyword>
<comment type="subcellular location">
    <subcellularLocation>
        <location evidence="1">Secreted</location>
    </subcellularLocation>
</comment>
<dbReference type="GO" id="GO:0006874">
    <property type="term" value="P:intracellular calcium ion homeostasis"/>
    <property type="evidence" value="ECO:0007669"/>
    <property type="project" value="TreeGrafter"/>
</dbReference>
<dbReference type="PRINTS" id="PR00365">
    <property type="entry name" value="ENDOTHELIN"/>
</dbReference>
<gene>
    <name evidence="8" type="primary">LOC116329555</name>
</gene>
<evidence type="ECO:0000256" key="1">
    <source>
        <dbReference type="ARBA" id="ARBA00004613"/>
    </source>
</evidence>
<evidence type="ECO:0000259" key="7">
    <source>
        <dbReference type="SMART" id="SM00272"/>
    </source>
</evidence>
<dbReference type="PANTHER" id="PTHR13874:SF9">
    <property type="entry name" value="ENDOTHELIN-2"/>
    <property type="match status" value="1"/>
</dbReference>
<dbReference type="InterPro" id="IPR019764">
    <property type="entry name" value="Endothelin_toxin_CS"/>
</dbReference>
<dbReference type="GO" id="GO:0005179">
    <property type="term" value="F:hormone activity"/>
    <property type="evidence" value="ECO:0007669"/>
    <property type="project" value="TreeGrafter"/>
</dbReference>
<feature type="region of interest" description="Disordered" evidence="6">
    <location>
        <begin position="184"/>
        <end position="207"/>
    </location>
</feature>
<dbReference type="PROSITE" id="PS00270">
    <property type="entry name" value="ENDOTHELIN"/>
    <property type="match status" value="1"/>
</dbReference>
<comment type="similarity">
    <text evidence="2">Belongs to the endothelin/sarafotoxin family.</text>
</comment>
<sequence>MWVELSMCHQMRGARRCIKRVAQFRQLQTRHWQHMKNTVATVWITVSAELHPSTMSAHSSILLLITLWASVQDGLGLPVMNQMEVEVQERVPTHRLRTKRCACSNPLDSECHYFCHLDIIWINTPSKTTVYGLGGAFSRRRRSTGRCTCANRNDQPCTKFCYLSPEITSLQRQKRHSLSILRRAKRAQGAHDSDRGKSPWAQMKSTG</sequence>
<dbReference type="InterPro" id="IPR001928">
    <property type="entry name" value="Endothln-like_toxin"/>
</dbReference>
<organism evidence="8 9">
    <name type="scientific">Oreochromis aureus</name>
    <name type="common">Israeli tilapia</name>
    <name type="synonym">Chromis aureus</name>
    <dbReference type="NCBI Taxonomy" id="47969"/>
    <lineage>
        <taxon>Eukaryota</taxon>
        <taxon>Metazoa</taxon>
        <taxon>Chordata</taxon>
        <taxon>Craniata</taxon>
        <taxon>Vertebrata</taxon>
        <taxon>Euteleostomi</taxon>
        <taxon>Actinopterygii</taxon>
        <taxon>Neopterygii</taxon>
        <taxon>Teleostei</taxon>
        <taxon>Neoteleostei</taxon>
        <taxon>Acanthomorphata</taxon>
        <taxon>Ovalentaria</taxon>
        <taxon>Cichlomorphae</taxon>
        <taxon>Cichliformes</taxon>
        <taxon>Cichlidae</taxon>
        <taxon>African cichlids</taxon>
        <taxon>Pseudocrenilabrinae</taxon>
        <taxon>Oreochromini</taxon>
        <taxon>Oreochromis</taxon>
    </lineage>
</organism>
<dbReference type="GO" id="GO:0014826">
    <property type="term" value="P:vein smooth muscle contraction"/>
    <property type="evidence" value="ECO:0007669"/>
    <property type="project" value="TreeGrafter"/>
</dbReference>
<accession>A0AAZ1XX05</accession>
<dbReference type="GO" id="GO:0019229">
    <property type="term" value="P:regulation of vasoconstriction"/>
    <property type="evidence" value="ECO:0007669"/>
    <property type="project" value="InterPro"/>
</dbReference>
<keyword evidence="3" id="KW-0964">Secreted</keyword>
<dbReference type="SMART" id="SM00272">
    <property type="entry name" value="END"/>
    <property type="match status" value="2"/>
</dbReference>
<evidence type="ECO:0000256" key="3">
    <source>
        <dbReference type="ARBA" id="ARBA00022525"/>
    </source>
</evidence>
<dbReference type="GO" id="GO:0005615">
    <property type="term" value="C:extracellular space"/>
    <property type="evidence" value="ECO:0007669"/>
    <property type="project" value="TreeGrafter"/>
</dbReference>
<reference evidence="8" key="3">
    <citation type="submission" date="2025-09" db="UniProtKB">
        <authorList>
            <consortium name="Ensembl"/>
        </authorList>
    </citation>
    <scope>IDENTIFICATION</scope>
</reference>
<evidence type="ECO:0000256" key="2">
    <source>
        <dbReference type="ARBA" id="ARBA00010959"/>
    </source>
</evidence>
<dbReference type="AlphaFoldDB" id="A0AAZ1XX05"/>
<dbReference type="GO" id="GO:0031708">
    <property type="term" value="F:endothelin B receptor binding"/>
    <property type="evidence" value="ECO:0007669"/>
    <property type="project" value="TreeGrafter"/>
</dbReference>